<evidence type="ECO:0000313" key="2">
    <source>
        <dbReference type="Proteomes" id="UP001259587"/>
    </source>
</evidence>
<name>A0ACC6K097_9PSED</name>
<reference evidence="1" key="1">
    <citation type="submission" date="2023-07" db="EMBL/GenBank/DDBJ databases">
        <title>Sorghum-associated microbial communities from plants grown in Nebraska, USA.</title>
        <authorList>
            <person name="Schachtman D."/>
        </authorList>
    </citation>
    <scope>NUCLEOTIDE SEQUENCE</scope>
    <source>
        <strain evidence="1">BE56</strain>
    </source>
</reference>
<dbReference type="Proteomes" id="UP001259587">
    <property type="component" value="Unassembled WGS sequence"/>
</dbReference>
<sequence>MSFLSIEFGLCFTLFFILYWSLCGSVRLQNALLLAGSYALVASFSLQSLGILLGYSALVYLLGLLVGPPDSIKQRKARSCPARQPQPLAAVVRVQRHAGLQGPTCGPFRPLRHPGNAAPTLNPCLALIHRLNAVNVGDSVLR</sequence>
<proteinExistence type="predicted"/>
<comment type="caution">
    <text evidence="1">The sequence shown here is derived from an EMBL/GenBank/DDBJ whole genome shotgun (WGS) entry which is preliminary data.</text>
</comment>
<keyword evidence="2" id="KW-1185">Reference proteome</keyword>
<accession>A0ACC6K097</accession>
<organism evidence="1 2">
    <name type="scientific">Pseudomonas hunanensis</name>
    <dbReference type="NCBI Taxonomy" id="1247546"/>
    <lineage>
        <taxon>Bacteria</taxon>
        <taxon>Pseudomonadati</taxon>
        <taxon>Pseudomonadota</taxon>
        <taxon>Gammaproteobacteria</taxon>
        <taxon>Pseudomonadales</taxon>
        <taxon>Pseudomonadaceae</taxon>
        <taxon>Pseudomonas</taxon>
    </lineage>
</organism>
<gene>
    <name evidence="1" type="ORF">J2W83_001459</name>
</gene>
<dbReference type="EMBL" id="JAVDTH010000006">
    <property type="protein sequence ID" value="MDR6711864.1"/>
    <property type="molecule type" value="Genomic_DNA"/>
</dbReference>
<evidence type="ECO:0000313" key="1">
    <source>
        <dbReference type="EMBL" id="MDR6711864.1"/>
    </source>
</evidence>
<protein>
    <submittedName>
        <fullName evidence="1">Uncharacterized protein</fullName>
    </submittedName>
</protein>